<keyword evidence="4" id="KW-0812">Transmembrane</keyword>
<dbReference type="InterPro" id="IPR050822">
    <property type="entry name" value="Cerebellin_Synaptic_Org"/>
</dbReference>
<dbReference type="SMART" id="SM00110">
    <property type="entry name" value="C1Q"/>
    <property type="match status" value="1"/>
</dbReference>
<dbReference type="InterPro" id="IPR001073">
    <property type="entry name" value="C1q_dom"/>
</dbReference>
<keyword evidence="7" id="KW-1185">Reference proteome</keyword>
<feature type="domain" description="C1q" evidence="5">
    <location>
        <begin position="168"/>
        <end position="319"/>
    </location>
</feature>
<evidence type="ECO:0000259" key="5">
    <source>
        <dbReference type="PROSITE" id="PS50871"/>
    </source>
</evidence>
<proteinExistence type="predicted"/>
<keyword evidence="4" id="KW-0472">Membrane</keyword>
<dbReference type="InterPro" id="IPR008983">
    <property type="entry name" value="Tumour_necrosis_fac-like_dom"/>
</dbReference>
<dbReference type="PROSITE" id="PS50871">
    <property type="entry name" value="C1Q"/>
    <property type="match status" value="1"/>
</dbReference>
<keyword evidence="4" id="KW-1133">Transmembrane helix</keyword>
<dbReference type="PANTHER" id="PTHR22923:SF89">
    <property type="entry name" value="CEREBELLIN 18"/>
    <property type="match status" value="1"/>
</dbReference>
<keyword evidence="2" id="KW-0964">Secreted</keyword>
<comment type="subcellular location">
    <subcellularLocation>
        <location evidence="1">Secreted</location>
    </subcellularLocation>
</comment>
<protein>
    <submittedName>
        <fullName evidence="6">Adiponectin 30 kDa adipocyte complement-related protein</fullName>
    </submittedName>
</protein>
<organism evidence="6 7">
    <name type="scientific">Takifugu flavidus</name>
    <name type="common">sansaifugu</name>
    <dbReference type="NCBI Taxonomy" id="433684"/>
    <lineage>
        <taxon>Eukaryota</taxon>
        <taxon>Metazoa</taxon>
        <taxon>Chordata</taxon>
        <taxon>Craniata</taxon>
        <taxon>Vertebrata</taxon>
        <taxon>Euteleostomi</taxon>
        <taxon>Actinopterygii</taxon>
        <taxon>Neopterygii</taxon>
        <taxon>Teleostei</taxon>
        <taxon>Neoteleostei</taxon>
        <taxon>Acanthomorphata</taxon>
        <taxon>Eupercaria</taxon>
        <taxon>Tetraodontiformes</taxon>
        <taxon>Tetradontoidea</taxon>
        <taxon>Tetraodontidae</taxon>
        <taxon>Takifugu</taxon>
    </lineage>
</organism>
<dbReference type="GO" id="GO:0005576">
    <property type="term" value="C:extracellular region"/>
    <property type="evidence" value="ECO:0007669"/>
    <property type="project" value="UniProtKB-SubCell"/>
</dbReference>
<evidence type="ECO:0000256" key="1">
    <source>
        <dbReference type="ARBA" id="ARBA00004613"/>
    </source>
</evidence>
<evidence type="ECO:0000313" key="6">
    <source>
        <dbReference type="EMBL" id="TWW76686.1"/>
    </source>
</evidence>
<dbReference type="PANTHER" id="PTHR22923">
    <property type="entry name" value="CEREBELLIN-RELATED"/>
    <property type="match status" value="1"/>
</dbReference>
<comment type="caution">
    <text evidence="6">The sequence shown here is derived from an EMBL/GenBank/DDBJ whole genome shotgun (WGS) entry which is preliminary data.</text>
</comment>
<dbReference type="GO" id="GO:0045202">
    <property type="term" value="C:synapse"/>
    <property type="evidence" value="ECO:0007669"/>
    <property type="project" value="TreeGrafter"/>
</dbReference>
<dbReference type="Gene3D" id="2.60.120.40">
    <property type="match status" value="1"/>
</dbReference>
<keyword evidence="3" id="KW-0732">Signal</keyword>
<dbReference type="PRINTS" id="PR00007">
    <property type="entry name" value="COMPLEMNTC1Q"/>
</dbReference>
<evidence type="ECO:0000256" key="4">
    <source>
        <dbReference type="SAM" id="Phobius"/>
    </source>
</evidence>
<feature type="transmembrane region" description="Helical" evidence="4">
    <location>
        <begin position="78"/>
        <end position="100"/>
    </location>
</feature>
<accession>A0A5C6PBX1</accession>
<evidence type="ECO:0000256" key="2">
    <source>
        <dbReference type="ARBA" id="ARBA00022525"/>
    </source>
</evidence>
<dbReference type="GO" id="GO:0099558">
    <property type="term" value="P:maintenance of synapse structure"/>
    <property type="evidence" value="ECO:0007669"/>
    <property type="project" value="TreeGrafter"/>
</dbReference>
<dbReference type="AlphaFoldDB" id="A0A5C6PBX1"/>
<evidence type="ECO:0000313" key="7">
    <source>
        <dbReference type="Proteomes" id="UP000324091"/>
    </source>
</evidence>
<dbReference type="Pfam" id="PF00386">
    <property type="entry name" value="C1q"/>
    <property type="match status" value="1"/>
</dbReference>
<dbReference type="Proteomes" id="UP000324091">
    <property type="component" value="Chromosome 12"/>
</dbReference>
<evidence type="ECO:0000256" key="3">
    <source>
        <dbReference type="ARBA" id="ARBA00022729"/>
    </source>
</evidence>
<dbReference type="SUPFAM" id="SSF49842">
    <property type="entry name" value="TNF-like"/>
    <property type="match status" value="1"/>
</dbReference>
<sequence length="319" mass="35177">MVPSLQGRPVKHTRGKTELGQLTGGFLAFDPGNTLLPKGTREDAKENFCGSSFSPACSHSTSFLLSATGGGGEGVNGWFSEVIVIILIFIFIIIPGLLALMSIHEGLTVKWTEPLTCDKWDCNCTFTRQRGCCCAANDMYQLEEETFTRLKTLWNDVSQLGSRVLQHSESIKVAFKATMNPNVAVLIPGTNERCFGPFNTNVPLPYASVTLNHGQGYNPSLGVFTAPIAGVYLFSYTVYSLVEKDTRIYHKCQLMKNGNVTVSIWENNREDGEDSATQVVLLQMQRGDQVYVELMSGRKLCNGLHNNIFTGHIVYPDTD</sequence>
<name>A0A5C6PBX1_9TELE</name>
<gene>
    <name evidence="6" type="ORF">D4764_12G0000760</name>
</gene>
<reference evidence="6 7" key="1">
    <citation type="submission" date="2019-04" db="EMBL/GenBank/DDBJ databases">
        <title>Chromosome genome assembly for Takifugu flavidus.</title>
        <authorList>
            <person name="Xiao S."/>
        </authorList>
    </citation>
    <scope>NUCLEOTIDE SEQUENCE [LARGE SCALE GENOMIC DNA]</scope>
    <source>
        <strain evidence="6">HTHZ2018</strain>
        <tissue evidence="6">Muscle</tissue>
    </source>
</reference>
<dbReference type="EMBL" id="RHFK02000004">
    <property type="protein sequence ID" value="TWW76686.1"/>
    <property type="molecule type" value="Genomic_DNA"/>
</dbReference>